<evidence type="ECO:0000313" key="2">
    <source>
        <dbReference type="Proteomes" id="UP000481033"/>
    </source>
</evidence>
<keyword evidence="2" id="KW-1185">Reference proteome</keyword>
<protein>
    <submittedName>
        <fullName evidence="1">Uncharacterized protein</fullName>
    </submittedName>
</protein>
<reference evidence="1 2" key="1">
    <citation type="journal article" date="2020" name="Microb. Ecol.">
        <title>Ecogenomics of the Marine Benthic Filamentous Cyanobacterium Adonisia.</title>
        <authorList>
            <person name="Walter J.M."/>
            <person name="Coutinho F.H."/>
            <person name="Leomil L."/>
            <person name="Hargreaves P.I."/>
            <person name="Campeao M.E."/>
            <person name="Vieira V.V."/>
            <person name="Silva B.S."/>
            <person name="Fistarol G.O."/>
            <person name="Salomon P.S."/>
            <person name="Sawabe T."/>
            <person name="Mino S."/>
            <person name="Hosokawa M."/>
            <person name="Miyashita H."/>
            <person name="Maruyama F."/>
            <person name="van Verk M.C."/>
            <person name="Dutilh B.E."/>
            <person name="Thompson C.C."/>
            <person name="Thompson F.L."/>
        </authorList>
    </citation>
    <scope>NUCLEOTIDE SEQUENCE [LARGE SCALE GENOMIC DNA]</scope>
    <source>
        <strain evidence="1 2">CCMR0081</strain>
    </source>
</reference>
<name>A0A6M0RYK5_9CYAN</name>
<evidence type="ECO:0000313" key="1">
    <source>
        <dbReference type="EMBL" id="NEZ60781.1"/>
    </source>
</evidence>
<dbReference type="EMBL" id="QXHD01000004">
    <property type="protein sequence ID" value="NEZ60781.1"/>
    <property type="molecule type" value="Genomic_DNA"/>
</dbReference>
<comment type="caution">
    <text evidence="1">The sequence shown here is derived from an EMBL/GenBank/DDBJ whole genome shotgun (WGS) entry which is preliminary data.</text>
</comment>
<gene>
    <name evidence="1" type="ORF">DXZ20_35115</name>
</gene>
<dbReference type="AlphaFoldDB" id="A0A6M0RYK5"/>
<organism evidence="1 2">
    <name type="scientific">Adonisia turfae CCMR0081</name>
    <dbReference type="NCBI Taxonomy" id="2292702"/>
    <lineage>
        <taxon>Bacteria</taxon>
        <taxon>Bacillati</taxon>
        <taxon>Cyanobacteriota</taxon>
        <taxon>Adonisia</taxon>
        <taxon>Adonisia turfae</taxon>
    </lineage>
</organism>
<dbReference type="Proteomes" id="UP000481033">
    <property type="component" value="Unassembled WGS sequence"/>
</dbReference>
<proteinExistence type="predicted"/>
<accession>A0A6M0RYK5</accession>
<sequence>MKGLTQPPILPEQAIGWYTDQLIQLTTKEPQVTLVLFNVFHMVQPSGTLFQPSMLFRVIQQLLTCPLWFST</sequence>